<dbReference type="GO" id="GO:0004497">
    <property type="term" value="F:monooxygenase activity"/>
    <property type="evidence" value="ECO:0007669"/>
    <property type="project" value="UniProtKB-KW"/>
</dbReference>
<evidence type="ECO:0000256" key="7">
    <source>
        <dbReference type="ARBA" id="ARBA00022989"/>
    </source>
</evidence>
<dbReference type="EMBL" id="CP002156">
    <property type="protein sequence ID" value="ADM09894.1"/>
    <property type="molecule type" value="Genomic_DNA"/>
</dbReference>
<evidence type="ECO:0000256" key="6">
    <source>
        <dbReference type="ARBA" id="ARBA00022723"/>
    </source>
</evidence>
<keyword evidence="4" id="KW-0997">Cell inner membrane</keyword>
<reference evidence="15" key="1">
    <citation type="submission" date="2010-08" db="EMBL/GenBank/DDBJ databases">
        <title>Genome sequence of Parvularcula bermudensis HTCC2503.</title>
        <authorList>
            <person name="Kang D.-M."/>
            <person name="Oh H.-M."/>
            <person name="Cho J.-C."/>
        </authorList>
    </citation>
    <scope>NUCLEOTIDE SEQUENCE [LARGE SCALE GENOMIC DNA]</scope>
    <source>
        <strain evidence="15">ATCC BAA-594 / HTCC2503 / KCTC 12087</strain>
    </source>
</reference>
<feature type="transmembrane region" description="Helical" evidence="12">
    <location>
        <begin position="49"/>
        <end position="70"/>
    </location>
</feature>
<feature type="transmembrane region" description="Helical" evidence="12">
    <location>
        <begin position="91"/>
        <end position="112"/>
    </location>
</feature>
<dbReference type="STRING" id="314260.PB2503_09204"/>
<dbReference type="PANTHER" id="PTHR38674">
    <property type="entry name" value="ALKANE 1-MONOOXYGENASE 1"/>
    <property type="match status" value="1"/>
</dbReference>
<accession>E0TD71</accession>
<dbReference type="PANTHER" id="PTHR38674:SF1">
    <property type="entry name" value="ALKANE 1-MONOOXYGENASE 1"/>
    <property type="match status" value="1"/>
</dbReference>
<dbReference type="Proteomes" id="UP000001302">
    <property type="component" value="Chromosome"/>
</dbReference>
<keyword evidence="5 12" id="KW-0812">Transmembrane</keyword>
<feature type="transmembrane region" description="Helical" evidence="12">
    <location>
        <begin position="21"/>
        <end position="43"/>
    </location>
</feature>
<feature type="domain" description="Fatty acid desaturase" evidence="13">
    <location>
        <begin position="118"/>
        <end position="331"/>
    </location>
</feature>
<evidence type="ECO:0000256" key="9">
    <source>
        <dbReference type="ARBA" id="ARBA00023004"/>
    </source>
</evidence>
<evidence type="ECO:0000256" key="3">
    <source>
        <dbReference type="ARBA" id="ARBA00022475"/>
    </source>
</evidence>
<protein>
    <submittedName>
        <fullName evidence="14">Alkane-1 monooxygenase</fullName>
    </submittedName>
</protein>
<keyword evidence="9" id="KW-0408">Iron</keyword>
<dbReference type="InterPro" id="IPR033885">
    <property type="entry name" value="AlkB/XylM"/>
</dbReference>
<proteinExistence type="inferred from homology"/>
<name>E0TD71_PARBH</name>
<evidence type="ECO:0000256" key="11">
    <source>
        <dbReference type="ARBA" id="ARBA00023136"/>
    </source>
</evidence>
<evidence type="ECO:0000313" key="15">
    <source>
        <dbReference type="Proteomes" id="UP000001302"/>
    </source>
</evidence>
<organism evidence="14 15">
    <name type="scientific">Parvularcula bermudensis (strain ATCC BAA-594 / HTCC2503 / KCTC 12087)</name>
    <dbReference type="NCBI Taxonomy" id="314260"/>
    <lineage>
        <taxon>Bacteria</taxon>
        <taxon>Pseudomonadati</taxon>
        <taxon>Pseudomonadota</taxon>
        <taxon>Alphaproteobacteria</taxon>
        <taxon>Parvularculales</taxon>
        <taxon>Parvularculaceae</taxon>
        <taxon>Parvularcula</taxon>
    </lineage>
</organism>
<evidence type="ECO:0000256" key="8">
    <source>
        <dbReference type="ARBA" id="ARBA00023002"/>
    </source>
</evidence>
<gene>
    <name evidence="14" type="ordered locus">PB2503_09204</name>
</gene>
<dbReference type="OrthoDB" id="4759734at2"/>
<evidence type="ECO:0000256" key="4">
    <source>
        <dbReference type="ARBA" id="ARBA00022519"/>
    </source>
</evidence>
<dbReference type="GO" id="GO:0005886">
    <property type="term" value="C:plasma membrane"/>
    <property type="evidence" value="ECO:0007669"/>
    <property type="project" value="UniProtKB-SubCell"/>
</dbReference>
<evidence type="ECO:0000313" key="14">
    <source>
        <dbReference type="EMBL" id="ADM09894.1"/>
    </source>
</evidence>
<keyword evidence="11 12" id="KW-0472">Membrane</keyword>
<dbReference type="KEGG" id="pbr:PB2503_09204"/>
<evidence type="ECO:0000256" key="10">
    <source>
        <dbReference type="ARBA" id="ARBA00023033"/>
    </source>
</evidence>
<comment type="similarity">
    <text evidence="2">Belongs to the fatty acid desaturase type 1 family. AlkB subfamily.</text>
</comment>
<keyword evidence="6" id="KW-0479">Metal-binding</keyword>
<keyword evidence="10 14" id="KW-0503">Monooxygenase</keyword>
<feature type="transmembrane region" description="Helical" evidence="12">
    <location>
        <begin position="118"/>
        <end position="139"/>
    </location>
</feature>
<dbReference type="HOGENOM" id="CLU_044462_1_0_5"/>
<dbReference type="InterPro" id="IPR005804">
    <property type="entry name" value="FA_desaturase_dom"/>
</dbReference>
<keyword evidence="15" id="KW-1185">Reference proteome</keyword>
<dbReference type="GO" id="GO:0006629">
    <property type="term" value="P:lipid metabolic process"/>
    <property type="evidence" value="ECO:0007669"/>
    <property type="project" value="InterPro"/>
</dbReference>
<evidence type="ECO:0000259" key="13">
    <source>
        <dbReference type="Pfam" id="PF00487"/>
    </source>
</evidence>
<evidence type="ECO:0000256" key="12">
    <source>
        <dbReference type="SAM" id="Phobius"/>
    </source>
</evidence>
<dbReference type="CDD" id="cd03512">
    <property type="entry name" value="Alkane-hydroxylase"/>
    <property type="match status" value="1"/>
</dbReference>
<dbReference type="AlphaFoldDB" id="E0TD71"/>
<reference evidence="14 15" key="2">
    <citation type="journal article" date="2011" name="J. Bacteriol.">
        <title>Complete genome sequence of strain HTCC2503T of Parvularcula bermudensis, the type species of the order "Parvularculales" in the class Alphaproteobacteria.</title>
        <authorList>
            <person name="Oh H.M."/>
            <person name="Kang I."/>
            <person name="Vergin K.L."/>
            <person name="Kang D."/>
            <person name="Rhee K.H."/>
            <person name="Giovannoni S.J."/>
            <person name="Cho J.C."/>
        </authorList>
    </citation>
    <scope>NUCLEOTIDE SEQUENCE [LARGE SCALE GENOMIC DNA]</scope>
    <source>
        <strain evidence="15">ATCC BAA-594 / HTCC2503 / KCTC 12087</strain>
    </source>
</reference>
<dbReference type="GO" id="GO:0046872">
    <property type="term" value="F:metal ion binding"/>
    <property type="evidence" value="ECO:0007669"/>
    <property type="project" value="UniProtKB-KW"/>
</dbReference>
<dbReference type="RefSeq" id="WP_013300868.1">
    <property type="nucleotide sequence ID" value="NC_014414.1"/>
</dbReference>
<dbReference type="eggNOG" id="COG3239">
    <property type="taxonomic scope" value="Bacteria"/>
</dbReference>
<keyword evidence="8" id="KW-0560">Oxidoreductase</keyword>
<feature type="transmembrane region" description="Helical" evidence="12">
    <location>
        <begin position="233"/>
        <end position="258"/>
    </location>
</feature>
<evidence type="ECO:0000256" key="2">
    <source>
        <dbReference type="ARBA" id="ARBA00010823"/>
    </source>
</evidence>
<comment type="subcellular location">
    <subcellularLocation>
        <location evidence="1">Cell inner membrane</location>
        <topology evidence="1">Multi-pass membrane protein</topology>
    </subcellularLocation>
</comment>
<keyword evidence="3" id="KW-1003">Cell membrane</keyword>
<keyword evidence="7 12" id="KW-1133">Transmembrane helix</keyword>
<evidence type="ECO:0000256" key="1">
    <source>
        <dbReference type="ARBA" id="ARBA00004429"/>
    </source>
</evidence>
<sequence>MQFVGVKDNGEAVTYIDRKRLGWLNVFIVPAVGLVPLTIFGFIDHNPLWLLLPTLIVFGLLPLLDALVGNDSHNPPEEVVPAMAKDRYYDYVLYATVPAYFAALVMEMWVLATFDIPWWAVIALLWGMGIVLGNTTTIGHELGHRTDKLNRFWAKMALSVSGYGHFTGEHNRHHHTWVSTPEDPASAKLGESVYRFACRELPGALIGGLKQEKRRLAAKGLPFFHWRNDVLQVYAVTILVGALLIAWLGWIVLPFLIIQHFLSWYALTQVNYLEHYGLLREKRENGRYEPCQPWHSWNSNHLVSNVILNHLQRHSDHHAHPARPYQALRDFDNVPSLPTGYPGALFLVAFPPLWFRIMDPKVMAWAGNDPRKVHLSEARARAYGVEAPQRVLT</sequence>
<evidence type="ECO:0000256" key="5">
    <source>
        <dbReference type="ARBA" id="ARBA00022692"/>
    </source>
</evidence>
<dbReference type="Pfam" id="PF00487">
    <property type="entry name" value="FA_desaturase"/>
    <property type="match status" value="1"/>
</dbReference>